<dbReference type="Proteomes" id="UP000707138">
    <property type="component" value="Unassembled WGS sequence"/>
</dbReference>
<sequence>MQSIKFPTNLWIGEDALQQLQNREETSFFIVTDPFIQKSGLLDLVLEQLSSKTVNVFSDIVPDPPISVVAKGAAQINEVSPEAIIAIGGGSSIDAAKAMYYFSKRTGDSKANTFIAIPTTSGTGSEVTNFSVITDEEKGVKYPLVTDEIQPDIAILSPQLVKSVPPAITADTGMDVLSHLVEAYVATKKNVMADILVEYAIQQVFTYLKKAYDDGNNLEARQQMHLASSLAGMAFTTVGLGLTHGLAHAIGGQFHIPHGRLNALILPHVIMYNADLPSCGAAKSEAAARYAKLAKTIGASVIDNPRVGVLAFIKKVCSLQRSMNMPLTLRDCGVNQADFMEAIDSLADAALADACTSTNPKVPTKEEVVVLLKGLI</sequence>
<evidence type="ECO:0000313" key="5">
    <source>
        <dbReference type="Proteomes" id="UP000707138"/>
    </source>
</evidence>
<accession>A0ABS2GHX7</accession>
<dbReference type="Pfam" id="PF25137">
    <property type="entry name" value="ADH_Fe_C"/>
    <property type="match status" value="1"/>
</dbReference>
<comment type="caution">
    <text evidence="4">The sequence shown here is derived from an EMBL/GenBank/DDBJ whole genome shotgun (WGS) entry which is preliminary data.</text>
</comment>
<dbReference type="PANTHER" id="PTHR11496">
    <property type="entry name" value="ALCOHOL DEHYDROGENASE"/>
    <property type="match status" value="1"/>
</dbReference>
<dbReference type="Gene3D" id="3.40.50.1970">
    <property type="match status" value="1"/>
</dbReference>
<dbReference type="InterPro" id="IPR001670">
    <property type="entry name" value="ADH_Fe/GldA"/>
</dbReference>
<keyword evidence="5" id="KW-1185">Reference proteome</keyword>
<dbReference type="CDD" id="cd08180">
    <property type="entry name" value="PDD"/>
    <property type="match status" value="1"/>
</dbReference>
<keyword evidence="1" id="KW-0560">Oxidoreductase</keyword>
<dbReference type="EMBL" id="JACJLA010000011">
    <property type="protein sequence ID" value="MBM6913008.1"/>
    <property type="molecule type" value="Genomic_DNA"/>
</dbReference>
<evidence type="ECO:0000313" key="4">
    <source>
        <dbReference type="EMBL" id="MBM6913008.1"/>
    </source>
</evidence>
<dbReference type="Pfam" id="PF00465">
    <property type="entry name" value="Fe-ADH"/>
    <property type="match status" value="1"/>
</dbReference>
<dbReference type="SUPFAM" id="SSF56796">
    <property type="entry name" value="Dehydroquinate synthase-like"/>
    <property type="match status" value="1"/>
</dbReference>
<gene>
    <name evidence="4" type="ORF">H6A01_06700</name>
</gene>
<dbReference type="InterPro" id="IPR056798">
    <property type="entry name" value="ADH_Fe_C"/>
</dbReference>
<feature type="domain" description="Alcohol dehydrogenase iron-type/glycerol dehydrogenase GldA" evidence="2">
    <location>
        <begin position="7"/>
        <end position="158"/>
    </location>
</feature>
<organism evidence="4 5">
    <name type="scientific">Veillonella magna</name>
    <dbReference type="NCBI Taxonomy" id="464322"/>
    <lineage>
        <taxon>Bacteria</taxon>
        <taxon>Bacillati</taxon>
        <taxon>Bacillota</taxon>
        <taxon>Negativicutes</taxon>
        <taxon>Veillonellales</taxon>
        <taxon>Veillonellaceae</taxon>
        <taxon>Veillonella</taxon>
    </lineage>
</organism>
<evidence type="ECO:0000259" key="2">
    <source>
        <dbReference type="Pfam" id="PF00465"/>
    </source>
</evidence>
<proteinExistence type="predicted"/>
<protein>
    <submittedName>
        <fullName evidence="4">Iron-containing alcohol dehydrogenase</fullName>
    </submittedName>
</protein>
<dbReference type="PANTHER" id="PTHR11496:SF83">
    <property type="entry name" value="HYDROXYACID-OXOACID TRANSHYDROGENASE, MITOCHONDRIAL"/>
    <property type="match status" value="1"/>
</dbReference>
<name>A0ABS2GHX7_9FIRM</name>
<evidence type="ECO:0000256" key="1">
    <source>
        <dbReference type="ARBA" id="ARBA00023002"/>
    </source>
</evidence>
<dbReference type="RefSeq" id="WP_205088006.1">
    <property type="nucleotide sequence ID" value="NZ_JACJLA010000011.1"/>
</dbReference>
<evidence type="ECO:0000259" key="3">
    <source>
        <dbReference type="Pfam" id="PF25137"/>
    </source>
</evidence>
<dbReference type="InterPro" id="IPR039697">
    <property type="entry name" value="Alcohol_dehydrogenase_Fe"/>
</dbReference>
<dbReference type="Gene3D" id="1.20.1090.10">
    <property type="entry name" value="Dehydroquinate synthase-like - alpha domain"/>
    <property type="match status" value="1"/>
</dbReference>
<feature type="domain" description="Fe-containing alcohol dehydrogenase-like C-terminal" evidence="3">
    <location>
        <begin position="169"/>
        <end position="373"/>
    </location>
</feature>
<reference evidence="4 5" key="1">
    <citation type="journal article" date="2021" name="Sci. Rep.">
        <title>The distribution of antibiotic resistance genes in chicken gut microbiota commensals.</title>
        <authorList>
            <person name="Juricova H."/>
            <person name="Matiasovicova J."/>
            <person name="Kubasova T."/>
            <person name="Cejkova D."/>
            <person name="Rychlik I."/>
        </authorList>
    </citation>
    <scope>NUCLEOTIDE SEQUENCE [LARGE SCALE GENOMIC DNA]</scope>
    <source>
        <strain evidence="4 5">An537</strain>
    </source>
</reference>